<reference evidence="17 18" key="1">
    <citation type="submission" date="2015-09" db="EMBL/GenBank/DDBJ databases">
        <title>Draft Genome Sequence of Pseudoalteromonas lipolytica UCD-48B.</title>
        <authorList>
            <person name="Krusor M."/>
            <person name="Coil D.A."/>
            <person name="Lang J.M."/>
            <person name="Eisen J.A."/>
            <person name="Alexiev A."/>
        </authorList>
    </citation>
    <scope>NUCLEOTIDE SEQUENCE [LARGE SCALE GENOMIC DNA]</scope>
    <source>
        <strain evidence="17 18">UCD-48B</strain>
    </source>
</reference>
<accession>A0A0P7EDC4</accession>
<evidence type="ECO:0000256" key="5">
    <source>
        <dbReference type="ARBA" id="ARBA00022496"/>
    </source>
</evidence>
<keyword evidence="6 12" id="KW-0812">Transmembrane</keyword>
<dbReference type="Pfam" id="PF00593">
    <property type="entry name" value="TonB_dep_Rec_b-barrel"/>
    <property type="match status" value="1"/>
</dbReference>
<keyword evidence="3 12" id="KW-0813">Transport</keyword>
<keyword evidence="4 12" id="KW-1134">Transmembrane beta strand</keyword>
<evidence type="ECO:0000256" key="12">
    <source>
        <dbReference type="PROSITE-ProRule" id="PRU01360"/>
    </source>
</evidence>
<dbReference type="Pfam" id="PF07715">
    <property type="entry name" value="Plug"/>
    <property type="match status" value="1"/>
</dbReference>
<dbReference type="InterPro" id="IPR039426">
    <property type="entry name" value="TonB-dep_rcpt-like"/>
</dbReference>
<evidence type="ECO:0000256" key="8">
    <source>
        <dbReference type="ARBA" id="ARBA00023004"/>
    </source>
</evidence>
<protein>
    <submittedName>
        <fullName evidence="17">TonB-dependent receptor</fullName>
    </submittedName>
</protein>
<dbReference type="PROSITE" id="PS01156">
    <property type="entry name" value="TONB_DEPENDENT_REC_2"/>
    <property type="match status" value="1"/>
</dbReference>
<dbReference type="RefSeq" id="WP_054553567.1">
    <property type="nucleotide sequence ID" value="NZ_LJTC01000008.1"/>
</dbReference>
<dbReference type="InterPro" id="IPR037066">
    <property type="entry name" value="Plug_dom_sf"/>
</dbReference>
<dbReference type="Gene3D" id="2.170.130.10">
    <property type="entry name" value="TonB-dependent receptor, plug domain"/>
    <property type="match status" value="1"/>
</dbReference>
<evidence type="ECO:0000256" key="6">
    <source>
        <dbReference type="ARBA" id="ARBA00022692"/>
    </source>
</evidence>
<comment type="subcellular location">
    <subcellularLocation>
        <location evidence="1 12">Cell outer membrane</location>
        <topology evidence="1 12">Multi-pass membrane protein</topology>
    </subcellularLocation>
</comment>
<dbReference type="Gene3D" id="2.40.170.20">
    <property type="entry name" value="TonB-dependent receptor, beta-barrel domain"/>
    <property type="match status" value="1"/>
</dbReference>
<evidence type="ECO:0000259" key="16">
    <source>
        <dbReference type="SMART" id="SM00965"/>
    </source>
</evidence>
<evidence type="ECO:0000256" key="14">
    <source>
        <dbReference type="RuleBase" id="RU003357"/>
    </source>
</evidence>
<organism evidence="17 18">
    <name type="scientific">Pseudoalteromonas lipolytica</name>
    <dbReference type="NCBI Taxonomy" id="570156"/>
    <lineage>
        <taxon>Bacteria</taxon>
        <taxon>Pseudomonadati</taxon>
        <taxon>Pseudomonadota</taxon>
        <taxon>Gammaproteobacteria</taxon>
        <taxon>Alteromonadales</taxon>
        <taxon>Pseudoalteromonadaceae</taxon>
        <taxon>Pseudoalteromonas</taxon>
    </lineage>
</organism>
<dbReference type="SMART" id="SM00965">
    <property type="entry name" value="STN"/>
    <property type="match status" value="1"/>
</dbReference>
<keyword evidence="9 14" id="KW-0798">TonB box</keyword>
<dbReference type="STRING" id="570156.AOG27_13680"/>
<evidence type="ECO:0000313" key="17">
    <source>
        <dbReference type="EMBL" id="KPM83108.1"/>
    </source>
</evidence>
<evidence type="ECO:0000313" key="18">
    <source>
        <dbReference type="Proteomes" id="UP000050378"/>
    </source>
</evidence>
<comment type="caution">
    <text evidence="17">The sequence shown here is derived from an EMBL/GenBank/DDBJ whole genome shotgun (WGS) entry which is preliminary data.</text>
</comment>
<dbReference type="InterPro" id="IPR012910">
    <property type="entry name" value="Plug_dom"/>
</dbReference>
<keyword evidence="10 12" id="KW-0472">Membrane</keyword>
<evidence type="ECO:0000256" key="11">
    <source>
        <dbReference type="ARBA" id="ARBA00023237"/>
    </source>
</evidence>
<evidence type="ECO:0000256" key="7">
    <source>
        <dbReference type="ARBA" id="ARBA00022729"/>
    </source>
</evidence>
<feature type="chain" id="PRO_5006138430" evidence="15">
    <location>
        <begin position="26"/>
        <end position="900"/>
    </location>
</feature>
<dbReference type="PROSITE" id="PS52016">
    <property type="entry name" value="TONB_DEPENDENT_REC_3"/>
    <property type="match status" value="1"/>
</dbReference>
<sequence>MPSRVLLSSCAIFVSSLLSVAPIYAAQSSASSANFTLVQFDLPAGNLGDSLTLLSRQAGITLSFDEQIVKNISVLELKGRYSTETALNKLLQSTSLEAFLIAQNAWIIKAKPQSDVIALDTIQVQGQHNKLKNKTYTEAKSVNVITQQDIERFRGTSVGDIFQGTPGVLVSENRNSGGLDINIRGMQGQGRVPVTIDGSRQETTVYRGYSGVSSRSYIDPDLIGSMTISKGPVMDAQGTGATGGLVSVSTLNADDIVKEGELSGVRLRASAIGNSSSVPQPGTYAGYYLPRNAYRSDCRFSTYCTEQYLMPEHFAPEEGMDRPSLLEFSSYAGSVAAAKRFSWGDLVGAYAKREQGNYYAGSHGPKPELIYGEPVKMAWYTETPVSMEGASRFRANERIPNTNFNSESVLLKTNLVMPKDHSLEMSYILYNSEYGEMMPSQIRSFGQARQWLDSEVTNHTYTLKYKWQPLTYDWADFSANLWHTDAITDLNTPRPGSVDIADNIAREDDYQRWGAEFSNKMMFYNYGELALSYGIAGQWEDMDTDTVQTDNSYAGSRSGWRKEFSAFSAVDWQITKQWQLEAGFRFSHFSSKDNNPLELKPNNPACTPDGQGGCVPVNYQNSHSGGAPIIALTWQALDGLQLYIRHAEALRMPSLFESTSGLSASPVLDISLKPEHAKNQELGINYLNEKIANNTEQLAIKLAYFENHVDDYLTRTQPNAWEESQGGLLDLFRMRNIDSLDLNGVEFNFSYTAPFWLVELSGTKYSYIEVCNDGSYVRYECTDWGITQSYINNMIPPNWHASLHLGLRLFDQKFETGLRATFMGKRNPVPRYNAPTGFNEPVLWHSYNLLDFYSSYQFNDTATLDFTIDNITDRYYLDALSLGLVPAPGRTAKLSLTLQF</sequence>
<dbReference type="AlphaFoldDB" id="A0A0P7EDC4"/>
<dbReference type="InterPro" id="IPR011662">
    <property type="entry name" value="Secretin/TonB_short_N"/>
</dbReference>
<evidence type="ECO:0000256" key="9">
    <source>
        <dbReference type="ARBA" id="ARBA00023077"/>
    </source>
</evidence>
<dbReference type="Proteomes" id="UP000050378">
    <property type="component" value="Unassembled WGS sequence"/>
</dbReference>
<dbReference type="GO" id="GO:0009279">
    <property type="term" value="C:cell outer membrane"/>
    <property type="evidence" value="ECO:0007669"/>
    <property type="project" value="UniProtKB-SubCell"/>
</dbReference>
<dbReference type="EMBL" id="LJTC01000008">
    <property type="protein sequence ID" value="KPM83108.1"/>
    <property type="molecule type" value="Genomic_DNA"/>
</dbReference>
<evidence type="ECO:0000256" key="4">
    <source>
        <dbReference type="ARBA" id="ARBA00022452"/>
    </source>
</evidence>
<dbReference type="Gene3D" id="3.55.50.30">
    <property type="match status" value="1"/>
</dbReference>
<evidence type="ECO:0000256" key="15">
    <source>
        <dbReference type="SAM" id="SignalP"/>
    </source>
</evidence>
<evidence type="ECO:0000256" key="2">
    <source>
        <dbReference type="ARBA" id="ARBA00009810"/>
    </source>
</evidence>
<keyword evidence="17" id="KW-0675">Receptor</keyword>
<feature type="domain" description="Secretin/TonB short N-terminal" evidence="16">
    <location>
        <begin position="60"/>
        <end position="111"/>
    </location>
</feature>
<dbReference type="GO" id="GO:0044718">
    <property type="term" value="P:siderophore transmembrane transport"/>
    <property type="evidence" value="ECO:0007669"/>
    <property type="project" value="TreeGrafter"/>
</dbReference>
<dbReference type="InterPro" id="IPR000531">
    <property type="entry name" value="Beta-barrel_TonB"/>
</dbReference>
<evidence type="ECO:0000256" key="1">
    <source>
        <dbReference type="ARBA" id="ARBA00004571"/>
    </source>
</evidence>
<keyword evidence="8" id="KW-0408">Iron</keyword>
<keyword evidence="7 15" id="KW-0732">Signal</keyword>
<evidence type="ECO:0000256" key="13">
    <source>
        <dbReference type="PROSITE-ProRule" id="PRU10144"/>
    </source>
</evidence>
<feature type="signal peptide" evidence="15">
    <location>
        <begin position="1"/>
        <end position="25"/>
    </location>
</feature>
<dbReference type="GO" id="GO:0015344">
    <property type="term" value="F:siderophore uptake transmembrane transporter activity"/>
    <property type="evidence" value="ECO:0007669"/>
    <property type="project" value="TreeGrafter"/>
</dbReference>
<feature type="short sequence motif" description="TonB C-terminal box" evidence="13">
    <location>
        <begin position="883"/>
        <end position="900"/>
    </location>
</feature>
<evidence type="ECO:0000256" key="3">
    <source>
        <dbReference type="ARBA" id="ARBA00022448"/>
    </source>
</evidence>
<keyword evidence="5" id="KW-0406">Ion transport</keyword>
<dbReference type="InterPro" id="IPR010917">
    <property type="entry name" value="TonB_rcpt_CS"/>
</dbReference>
<name>A0A0P7EDC4_9GAMM</name>
<dbReference type="PANTHER" id="PTHR30069:SF41">
    <property type="entry name" value="HEME_HEMOPEXIN UTILIZATION PROTEIN C"/>
    <property type="match status" value="1"/>
</dbReference>
<gene>
    <name evidence="17" type="ORF">AOG27_13680</name>
</gene>
<dbReference type="SUPFAM" id="SSF56935">
    <property type="entry name" value="Porins"/>
    <property type="match status" value="1"/>
</dbReference>
<dbReference type="OrthoDB" id="6046653at2"/>
<keyword evidence="5" id="KW-0410">Iron transport</keyword>
<comment type="similarity">
    <text evidence="2 12 14">Belongs to the TonB-dependent receptor family.</text>
</comment>
<keyword evidence="11 12" id="KW-0998">Cell outer membrane</keyword>
<dbReference type="InterPro" id="IPR036942">
    <property type="entry name" value="Beta-barrel_TonB_sf"/>
</dbReference>
<dbReference type="PANTHER" id="PTHR30069">
    <property type="entry name" value="TONB-DEPENDENT OUTER MEMBRANE RECEPTOR"/>
    <property type="match status" value="1"/>
</dbReference>
<evidence type="ECO:0000256" key="10">
    <source>
        <dbReference type="ARBA" id="ARBA00023136"/>
    </source>
</evidence>
<proteinExistence type="inferred from homology"/>
<dbReference type="PATRIC" id="fig|570156.3.peg.3841"/>